<evidence type="ECO:0000256" key="7">
    <source>
        <dbReference type="ARBA" id="ARBA00022722"/>
    </source>
</evidence>
<keyword evidence="10" id="KW-0539">Nucleus</keyword>
<keyword evidence="9" id="KW-0378">Hydrolase</keyword>
<evidence type="ECO:0000256" key="4">
    <source>
        <dbReference type="ARBA" id="ARBA00006958"/>
    </source>
</evidence>
<keyword evidence="6" id="KW-0963">Cytoplasm</keyword>
<dbReference type="GO" id="GO:0005737">
    <property type="term" value="C:cytoplasm"/>
    <property type="evidence" value="ECO:0007669"/>
    <property type="project" value="UniProtKB-SubCell"/>
</dbReference>
<evidence type="ECO:0000256" key="3">
    <source>
        <dbReference type="ARBA" id="ARBA00004496"/>
    </source>
</evidence>
<proteinExistence type="inferred from homology"/>
<dbReference type="InterPro" id="IPR027806">
    <property type="entry name" value="HARBI1_dom"/>
</dbReference>
<dbReference type="PANTHER" id="PTHR22930:SF267">
    <property type="entry name" value="NUCLEASE HARBI1-RELATED"/>
    <property type="match status" value="1"/>
</dbReference>
<feature type="domain" description="DDE Tnp4" evidence="13">
    <location>
        <begin position="148"/>
        <end position="296"/>
    </location>
</feature>
<dbReference type="GO" id="GO:0004518">
    <property type="term" value="F:nuclease activity"/>
    <property type="evidence" value="ECO:0007669"/>
    <property type="project" value="UniProtKB-KW"/>
</dbReference>
<comment type="subcellular location">
    <subcellularLocation>
        <location evidence="3">Cytoplasm</location>
    </subcellularLocation>
    <subcellularLocation>
        <location evidence="2">Nucleus</location>
    </subcellularLocation>
</comment>
<dbReference type="PRINTS" id="PR02086">
    <property type="entry name" value="PUTNUCHARBI1"/>
</dbReference>
<dbReference type="InterPro" id="IPR045249">
    <property type="entry name" value="HARBI1-like"/>
</dbReference>
<organism evidence="14 15">
    <name type="scientific">Erpetoichthys calabaricus</name>
    <name type="common">Rope fish</name>
    <name type="synonym">Calamoichthys calabaricus</name>
    <dbReference type="NCBI Taxonomy" id="27687"/>
    <lineage>
        <taxon>Eukaryota</taxon>
        <taxon>Metazoa</taxon>
        <taxon>Chordata</taxon>
        <taxon>Craniata</taxon>
        <taxon>Vertebrata</taxon>
        <taxon>Euteleostomi</taxon>
        <taxon>Actinopterygii</taxon>
        <taxon>Polypteriformes</taxon>
        <taxon>Polypteridae</taxon>
        <taxon>Erpetoichthys</taxon>
    </lineage>
</organism>
<protein>
    <recommendedName>
        <fullName evidence="5">Putative nuclease HARBI1</fullName>
    </recommendedName>
    <alternativeName>
        <fullName evidence="11">Harbinger transposase-derived nuclease</fullName>
    </alternativeName>
</protein>
<evidence type="ECO:0000256" key="2">
    <source>
        <dbReference type="ARBA" id="ARBA00004123"/>
    </source>
</evidence>
<evidence type="ECO:0000256" key="9">
    <source>
        <dbReference type="ARBA" id="ARBA00022801"/>
    </source>
</evidence>
<accession>A0A8C4SJS0</accession>
<evidence type="ECO:0000256" key="11">
    <source>
        <dbReference type="ARBA" id="ARBA00030126"/>
    </source>
</evidence>
<dbReference type="Pfam" id="PF13359">
    <property type="entry name" value="DDE_Tnp_4"/>
    <property type="match status" value="1"/>
</dbReference>
<name>A0A8C4SJS0_ERPCA</name>
<evidence type="ECO:0000256" key="12">
    <source>
        <dbReference type="ARBA" id="ARBA00045850"/>
    </source>
</evidence>
<evidence type="ECO:0000256" key="6">
    <source>
        <dbReference type="ARBA" id="ARBA00022490"/>
    </source>
</evidence>
<evidence type="ECO:0000256" key="8">
    <source>
        <dbReference type="ARBA" id="ARBA00022723"/>
    </source>
</evidence>
<keyword evidence="8" id="KW-0479">Metal-binding</keyword>
<evidence type="ECO:0000256" key="10">
    <source>
        <dbReference type="ARBA" id="ARBA00023242"/>
    </source>
</evidence>
<evidence type="ECO:0000256" key="5">
    <source>
        <dbReference type="ARBA" id="ARBA00015519"/>
    </source>
</evidence>
<dbReference type="PANTHER" id="PTHR22930">
    <property type="match status" value="1"/>
</dbReference>
<dbReference type="AlphaFoldDB" id="A0A8C4SJS0"/>
<evidence type="ECO:0000256" key="1">
    <source>
        <dbReference type="ARBA" id="ARBA00001968"/>
    </source>
</evidence>
<dbReference type="GeneTree" id="ENSGT00940000154348"/>
<evidence type="ECO:0000313" key="15">
    <source>
        <dbReference type="Proteomes" id="UP000694620"/>
    </source>
</evidence>
<comment type="function">
    <text evidence="12">Transposase-derived protein that may have nuclease activity. Does not have transposase activity.</text>
</comment>
<dbReference type="GO" id="GO:0005634">
    <property type="term" value="C:nucleus"/>
    <property type="evidence" value="ECO:0007669"/>
    <property type="project" value="UniProtKB-SubCell"/>
</dbReference>
<comment type="similarity">
    <text evidence="4">Belongs to the HARBI1 family.</text>
</comment>
<dbReference type="Ensembl" id="ENSECRT00000018333.1">
    <property type="protein sequence ID" value="ENSECRP00000017976.1"/>
    <property type="gene ID" value="ENSECRG00000011989.1"/>
</dbReference>
<dbReference type="GO" id="GO:0016787">
    <property type="term" value="F:hydrolase activity"/>
    <property type="evidence" value="ECO:0007669"/>
    <property type="project" value="UniProtKB-KW"/>
</dbReference>
<dbReference type="Proteomes" id="UP000694620">
    <property type="component" value="Chromosome 11"/>
</dbReference>
<reference evidence="14" key="1">
    <citation type="submission" date="2021-06" db="EMBL/GenBank/DDBJ databases">
        <authorList>
            <consortium name="Wellcome Sanger Institute Data Sharing"/>
        </authorList>
    </citation>
    <scope>NUCLEOTIDE SEQUENCE [LARGE SCALE GENOMIC DNA]</scope>
</reference>
<comment type="cofactor">
    <cofactor evidence="1">
        <name>a divalent metal cation</name>
        <dbReference type="ChEBI" id="CHEBI:60240"/>
    </cofactor>
</comment>
<evidence type="ECO:0000313" key="14">
    <source>
        <dbReference type="Ensembl" id="ENSECRP00000017976.1"/>
    </source>
</evidence>
<keyword evidence="7" id="KW-0540">Nuclease</keyword>
<keyword evidence="15" id="KW-1185">Reference proteome</keyword>
<reference evidence="14" key="2">
    <citation type="submission" date="2025-08" db="UniProtKB">
        <authorList>
            <consortium name="Ensembl"/>
        </authorList>
    </citation>
    <scope>IDENTIFICATION</scope>
</reference>
<dbReference type="GO" id="GO:0046872">
    <property type="term" value="F:metal ion binding"/>
    <property type="evidence" value="ECO:0007669"/>
    <property type="project" value="UniProtKB-KW"/>
</dbReference>
<dbReference type="InterPro" id="IPR026103">
    <property type="entry name" value="HARBI1_animal"/>
</dbReference>
<sequence>MASPFMNERPIDIGAQIIRREFHIERVLRNRQDPLLLLEEILYERYRFSQGGILYLKDLLAPYIRSWALTTTQTVCIALRFLASGSFLYTVGDAEHLSKSAVCQAIRKVCLALKHFLRVSIVFPGHLRVQTKEAFHAVAGFPNVIGALDCTQIRIKAPSGPNEPEYVNRKGFHSINVQMICDASYLVSNVEAKWPGSVHESRIFKESHLYQTFEQGHHGGILLGDRGYACRNFLMTPFPDPNPGPQTRYNAALSRTRARIEMAFGHLKERFQCLKRLRVAPDRACDIIVTCSVLHNIATIRKERVPEVLVHGRAARDRILAQYFQ</sequence>
<reference evidence="14" key="3">
    <citation type="submission" date="2025-09" db="UniProtKB">
        <authorList>
            <consortium name="Ensembl"/>
        </authorList>
    </citation>
    <scope>IDENTIFICATION</scope>
</reference>
<evidence type="ECO:0000259" key="13">
    <source>
        <dbReference type="Pfam" id="PF13359"/>
    </source>
</evidence>